<organism evidence="3 4">
    <name type="scientific">Gonapodya prolifera (strain JEL478)</name>
    <name type="common">Monoblepharis prolifera</name>
    <dbReference type="NCBI Taxonomy" id="1344416"/>
    <lineage>
        <taxon>Eukaryota</taxon>
        <taxon>Fungi</taxon>
        <taxon>Fungi incertae sedis</taxon>
        <taxon>Chytridiomycota</taxon>
        <taxon>Chytridiomycota incertae sedis</taxon>
        <taxon>Monoblepharidomycetes</taxon>
        <taxon>Monoblepharidales</taxon>
        <taxon>Gonapodyaceae</taxon>
        <taxon>Gonapodya</taxon>
    </lineage>
</organism>
<dbReference type="OMA" id="ILCNPAP"/>
<dbReference type="GO" id="GO:0030295">
    <property type="term" value="F:protein kinase activator activity"/>
    <property type="evidence" value="ECO:0007669"/>
    <property type="project" value="EnsemblFungi"/>
</dbReference>
<keyword evidence="4" id="KW-1185">Reference proteome</keyword>
<dbReference type="GO" id="GO:0007163">
    <property type="term" value="P:establishment or maintenance of cell polarity"/>
    <property type="evidence" value="ECO:0007669"/>
    <property type="project" value="EnsemblFungi"/>
</dbReference>
<feature type="binding site" evidence="1">
    <location>
        <position position="166"/>
    </location>
    <ligand>
        <name>Zn(2+)</name>
        <dbReference type="ChEBI" id="CHEBI:29105"/>
    </ligand>
</feature>
<dbReference type="EMBL" id="KQ965742">
    <property type="protein sequence ID" value="KXS18460.1"/>
    <property type="molecule type" value="Genomic_DNA"/>
</dbReference>
<dbReference type="SUPFAM" id="SSF101152">
    <property type="entry name" value="Mob1/phocein"/>
    <property type="match status" value="1"/>
</dbReference>
<reference evidence="3 4" key="1">
    <citation type="journal article" date="2015" name="Genome Biol. Evol.">
        <title>Phylogenomic analyses indicate that early fungi evolved digesting cell walls of algal ancestors of land plants.</title>
        <authorList>
            <person name="Chang Y."/>
            <person name="Wang S."/>
            <person name="Sekimoto S."/>
            <person name="Aerts A.L."/>
            <person name="Choi C."/>
            <person name="Clum A."/>
            <person name="LaButti K.M."/>
            <person name="Lindquist E.A."/>
            <person name="Yee Ngan C."/>
            <person name="Ohm R.A."/>
            <person name="Salamov A.A."/>
            <person name="Grigoriev I.V."/>
            <person name="Spatafora J.W."/>
            <person name="Berbee M.L."/>
        </authorList>
    </citation>
    <scope>NUCLEOTIDE SEQUENCE [LARGE SCALE GENOMIC DNA]</scope>
    <source>
        <strain evidence="3 4">JEL478</strain>
    </source>
</reference>
<gene>
    <name evidence="3" type="ORF">M427DRAFT_132796</name>
</gene>
<name>A0A139ANZ1_GONPJ</name>
<dbReference type="AlphaFoldDB" id="A0A139ANZ1"/>
<dbReference type="GO" id="GO:0007118">
    <property type="term" value="P:budding cell apical bud growth"/>
    <property type="evidence" value="ECO:0007669"/>
    <property type="project" value="EnsemblFungi"/>
</dbReference>
<dbReference type="GO" id="GO:0000920">
    <property type="term" value="P:septum digestion after cytokinesis"/>
    <property type="evidence" value="ECO:0007669"/>
    <property type="project" value="EnsemblFungi"/>
</dbReference>
<proteinExistence type="predicted"/>
<dbReference type="GO" id="GO:0005934">
    <property type="term" value="C:cellular bud tip"/>
    <property type="evidence" value="ECO:0007669"/>
    <property type="project" value="EnsemblFungi"/>
</dbReference>
<dbReference type="GO" id="GO:1902554">
    <property type="term" value="C:serine/threonine protein kinase complex"/>
    <property type="evidence" value="ECO:0007669"/>
    <property type="project" value="EnsemblFungi"/>
</dbReference>
<dbReference type="SMART" id="SM01388">
    <property type="entry name" value="Mob1_phocein"/>
    <property type="match status" value="1"/>
</dbReference>
<dbReference type="STRING" id="1344416.A0A139ANZ1"/>
<dbReference type="GO" id="GO:0005935">
    <property type="term" value="C:cellular bud neck"/>
    <property type="evidence" value="ECO:0007669"/>
    <property type="project" value="EnsemblFungi"/>
</dbReference>
<evidence type="ECO:0000256" key="1">
    <source>
        <dbReference type="PIRSR" id="PIRSR605301-1"/>
    </source>
</evidence>
<keyword evidence="1" id="KW-0479">Metal-binding</keyword>
<feature type="region of interest" description="Disordered" evidence="2">
    <location>
        <begin position="1"/>
        <end position="23"/>
    </location>
</feature>
<feature type="binding site" evidence="1">
    <location>
        <position position="81"/>
    </location>
    <ligand>
        <name>Zn(2+)</name>
        <dbReference type="ChEBI" id="CHEBI:29105"/>
    </ligand>
</feature>
<dbReference type="OrthoDB" id="8170117at2759"/>
<dbReference type="InterPro" id="IPR036703">
    <property type="entry name" value="MOB_kinase_act_sf"/>
</dbReference>
<dbReference type="GO" id="GO:0043332">
    <property type="term" value="C:mating projection tip"/>
    <property type="evidence" value="ECO:0007669"/>
    <property type="project" value="EnsemblFungi"/>
</dbReference>
<dbReference type="GO" id="GO:0062200">
    <property type="term" value="P:RAM/MOR signaling"/>
    <property type="evidence" value="ECO:0007669"/>
    <property type="project" value="EnsemblFungi"/>
</dbReference>
<dbReference type="GO" id="GO:2000100">
    <property type="term" value="P:regulation of establishment or maintenance of bipolar cell polarity regulating cell shape"/>
    <property type="evidence" value="ECO:0007669"/>
    <property type="project" value="EnsemblFungi"/>
</dbReference>
<feature type="binding site" evidence="1">
    <location>
        <position position="161"/>
    </location>
    <ligand>
        <name>Zn(2+)</name>
        <dbReference type="ChEBI" id="CHEBI:29105"/>
    </ligand>
</feature>
<evidence type="ECO:0000256" key="2">
    <source>
        <dbReference type="SAM" id="MobiDB-lite"/>
    </source>
</evidence>
<dbReference type="GO" id="GO:0005938">
    <property type="term" value="C:cell cortex"/>
    <property type="evidence" value="ECO:0007669"/>
    <property type="project" value="EnsemblFungi"/>
</dbReference>
<dbReference type="Pfam" id="PF03637">
    <property type="entry name" value="Mob1_phocein"/>
    <property type="match status" value="1"/>
</dbReference>
<feature type="binding site" evidence="1">
    <location>
        <position position="86"/>
    </location>
    <ligand>
        <name>Zn(2+)</name>
        <dbReference type="ChEBI" id="CHEBI:29105"/>
    </ligand>
</feature>
<dbReference type="GO" id="GO:0005634">
    <property type="term" value="C:nucleus"/>
    <property type="evidence" value="ECO:0007669"/>
    <property type="project" value="EnsemblFungi"/>
</dbReference>
<keyword evidence="1" id="KW-0862">Zinc</keyword>
<evidence type="ECO:0000313" key="3">
    <source>
        <dbReference type="EMBL" id="KXS18460.1"/>
    </source>
</evidence>
<dbReference type="PANTHER" id="PTHR22599">
    <property type="entry name" value="MPS ONE BINDER KINASE ACTIVATOR-LIKE MOB"/>
    <property type="match status" value="1"/>
</dbReference>
<dbReference type="InterPro" id="IPR005301">
    <property type="entry name" value="MOB_kinase_act_fam"/>
</dbReference>
<accession>A0A139ANZ1</accession>
<protein>
    <recommendedName>
        <fullName evidence="5">Mob1/phocein</fullName>
    </recommendedName>
</protein>
<sequence>MATLFGKLASRTRKKSAGAGNQSNRPLFLQSPYAQTTLIQGSIKRLVDLPKYVDLSEWLAINTFEFFQYVNMFYGSVSEFCTPTTCPSMSAGSCEYHWTDSSKRTLKVSAPQYVDFATTQIQAQLSDDTLFPTKSGAEFPPGFLPNVIRPIHRHLLRILAHIYHAHYPHILQLQTEGHLNTLFAHFACFALTFDTVEGLSAWAGVTGLQIGSGLAAGGMSGAKSSRDKEREKDLEPLRELVAELEPMIA</sequence>
<dbReference type="GO" id="GO:0032153">
    <property type="term" value="C:cell division site"/>
    <property type="evidence" value="ECO:0007669"/>
    <property type="project" value="EnsemblFungi"/>
</dbReference>
<dbReference type="Gene3D" id="1.20.140.30">
    <property type="entry name" value="MOB kinase activator"/>
    <property type="match status" value="1"/>
</dbReference>
<evidence type="ECO:0000313" key="4">
    <source>
        <dbReference type="Proteomes" id="UP000070544"/>
    </source>
</evidence>
<evidence type="ECO:0008006" key="5">
    <source>
        <dbReference type="Google" id="ProtNLM"/>
    </source>
</evidence>
<dbReference type="Proteomes" id="UP000070544">
    <property type="component" value="Unassembled WGS sequence"/>
</dbReference>